<dbReference type="Gene3D" id="1.20.1270.60">
    <property type="entry name" value="Arfaptin homology (AH) domain/BAR domain"/>
    <property type="match status" value="1"/>
</dbReference>
<dbReference type="GO" id="GO:0005737">
    <property type="term" value="C:cytoplasm"/>
    <property type="evidence" value="ECO:0007669"/>
    <property type="project" value="InterPro"/>
</dbReference>
<feature type="region of interest" description="Disordered" evidence="1">
    <location>
        <begin position="1"/>
        <end position="29"/>
    </location>
</feature>
<gene>
    <name evidence="3" type="ORF">DSTB1V02_LOCUS2797</name>
</gene>
<feature type="compositionally biased region" description="Low complexity" evidence="1">
    <location>
        <begin position="1"/>
        <end position="14"/>
    </location>
</feature>
<dbReference type="AlphaFoldDB" id="A0A7R9A4D0"/>
<name>A0A7R9A4D0_9CRUS</name>
<dbReference type="OrthoDB" id="14167at2759"/>
<evidence type="ECO:0000256" key="1">
    <source>
        <dbReference type="SAM" id="MobiDB-lite"/>
    </source>
</evidence>
<dbReference type="InterPro" id="IPR004148">
    <property type="entry name" value="BAR_dom"/>
</dbReference>
<evidence type="ECO:0000259" key="2">
    <source>
        <dbReference type="SMART" id="SM00721"/>
    </source>
</evidence>
<protein>
    <recommendedName>
        <fullName evidence="2">BAR domain-containing protein</fullName>
    </recommendedName>
</protein>
<feature type="domain" description="BAR" evidence="2">
    <location>
        <begin position="34"/>
        <end position="229"/>
    </location>
</feature>
<dbReference type="SUPFAM" id="SSF103657">
    <property type="entry name" value="BAR/IMD domain-like"/>
    <property type="match status" value="1"/>
</dbReference>
<accession>A0A7R9A4D0</accession>
<sequence length="231" mass="25491">MPCPSLSLRTCSRTSARRSARSSGSMDPGASGFKVKKWVGDAGTFFSRAVQYTEEKLGTSEKTELDAHFENLAQRADTTKKWTEKILSDTQSVLIPNPGNRLEDYVVEKIERRRPNRLSNLEWLGMDMISAGNDYGPGTAFGSALIKVGACQQKMGQSEREYITSTAQSFMQPLQKFLDGDMKTIMKERKLLENKSILGPSACVSQESHDPWDAWAGGQGKNLSATPDSVI</sequence>
<feature type="region of interest" description="Disordered" evidence="1">
    <location>
        <begin position="209"/>
        <end position="231"/>
    </location>
</feature>
<dbReference type="Pfam" id="PF03114">
    <property type="entry name" value="BAR"/>
    <property type="match status" value="1"/>
</dbReference>
<reference evidence="3" key="1">
    <citation type="submission" date="2020-11" db="EMBL/GenBank/DDBJ databases">
        <authorList>
            <person name="Tran Van P."/>
        </authorList>
    </citation>
    <scope>NUCLEOTIDE SEQUENCE</scope>
</reference>
<dbReference type="SMART" id="SM00721">
    <property type="entry name" value="BAR"/>
    <property type="match status" value="1"/>
</dbReference>
<dbReference type="Proteomes" id="UP000677054">
    <property type="component" value="Unassembled WGS sequence"/>
</dbReference>
<feature type="compositionally biased region" description="Polar residues" evidence="1">
    <location>
        <begin position="221"/>
        <end position="231"/>
    </location>
</feature>
<evidence type="ECO:0000313" key="4">
    <source>
        <dbReference type="Proteomes" id="UP000677054"/>
    </source>
</evidence>
<evidence type="ECO:0000313" key="3">
    <source>
        <dbReference type="EMBL" id="CAD7242853.1"/>
    </source>
</evidence>
<dbReference type="InterPro" id="IPR027267">
    <property type="entry name" value="AH/BAR_dom_sf"/>
</dbReference>
<dbReference type="EMBL" id="CAJPEV010000326">
    <property type="protein sequence ID" value="CAG0884018.1"/>
    <property type="molecule type" value="Genomic_DNA"/>
</dbReference>
<dbReference type="EMBL" id="LR899843">
    <property type="protein sequence ID" value="CAD7242853.1"/>
    <property type="molecule type" value="Genomic_DNA"/>
</dbReference>
<organism evidence="3">
    <name type="scientific">Darwinula stevensoni</name>
    <dbReference type="NCBI Taxonomy" id="69355"/>
    <lineage>
        <taxon>Eukaryota</taxon>
        <taxon>Metazoa</taxon>
        <taxon>Ecdysozoa</taxon>
        <taxon>Arthropoda</taxon>
        <taxon>Crustacea</taxon>
        <taxon>Oligostraca</taxon>
        <taxon>Ostracoda</taxon>
        <taxon>Podocopa</taxon>
        <taxon>Podocopida</taxon>
        <taxon>Darwinulocopina</taxon>
        <taxon>Darwinuloidea</taxon>
        <taxon>Darwinulidae</taxon>
        <taxon>Darwinula</taxon>
    </lineage>
</organism>
<proteinExistence type="predicted"/>
<keyword evidence="4" id="KW-1185">Reference proteome</keyword>